<sequence length="128" mass="14030">MIVVEIVSSSLVALGLGLLGAALVIRLVYGSWTRTQAITFTYEGHPYLRWHDHRYRIVEALWSSGSPGRSRKARMPAAPPPGEDVTIHYHVRQPTHWSLGEPYRGTRVIAVVGLACAVTGTLLGFLPA</sequence>
<keyword evidence="3" id="KW-1185">Reference proteome</keyword>
<comment type="caution">
    <text evidence="2">The sequence shown here is derived from an EMBL/GenBank/DDBJ whole genome shotgun (WGS) entry which is preliminary data.</text>
</comment>
<keyword evidence="1" id="KW-0812">Transmembrane</keyword>
<evidence type="ECO:0000313" key="2">
    <source>
        <dbReference type="EMBL" id="MPY10229.1"/>
    </source>
</evidence>
<dbReference type="AlphaFoldDB" id="A0A7X1NNT8"/>
<protein>
    <recommendedName>
        <fullName evidence="4">DUF3592 domain-containing protein</fullName>
    </recommendedName>
</protein>
<gene>
    <name evidence="2" type="ORF">FNH21_05760</name>
</gene>
<feature type="transmembrane region" description="Helical" evidence="1">
    <location>
        <begin position="6"/>
        <end position="29"/>
    </location>
</feature>
<organism evidence="2 3">
    <name type="scientific">Arthrobacter bussei</name>
    <dbReference type="NCBI Taxonomy" id="2594179"/>
    <lineage>
        <taxon>Bacteria</taxon>
        <taxon>Bacillati</taxon>
        <taxon>Actinomycetota</taxon>
        <taxon>Actinomycetes</taxon>
        <taxon>Micrococcales</taxon>
        <taxon>Micrococcaceae</taxon>
        <taxon>Arthrobacter</taxon>
    </lineage>
</organism>
<evidence type="ECO:0008006" key="4">
    <source>
        <dbReference type="Google" id="ProtNLM"/>
    </source>
</evidence>
<keyword evidence="1" id="KW-0472">Membrane</keyword>
<dbReference type="RefSeq" id="WP_152812964.1">
    <property type="nucleotide sequence ID" value="NZ_VJXX01000001.1"/>
</dbReference>
<dbReference type="Proteomes" id="UP000326464">
    <property type="component" value="Unassembled WGS sequence"/>
</dbReference>
<name>A0A7X1NNT8_9MICC</name>
<feature type="transmembrane region" description="Helical" evidence="1">
    <location>
        <begin position="108"/>
        <end position="126"/>
    </location>
</feature>
<dbReference type="EMBL" id="VJXX01000001">
    <property type="protein sequence ID" value="MPY10229.1"/>
    <property type="molecule type" value="Genomic_DNA"/>
</dbReference>
<evidence type="ECO:0000256" key="1">
    <source>
        <dbReference type="SAM" id="Phobius"/>
    </source>
</evidence>
<proteinExistence type="predicted"/>
<evidence type="ECO:0000313" key="3">
    <source>
        <dbReference type="Proteomes" id="UP000326464"/>
    </source>
</evidence>
<reference evidence="3" key="1">
    <citation type="submission" date="2019-07" db="EMBL/GenBank/DDBJ databases">
        <title>Arthrobacter KR32 sp. nov., isolated from mountain cheese made of cows milk.</title>
        <authorList>
            <person name="Flegler A."/>
        </authorList>
    </citation>
    <scope>NUCLEOTIDE SEQUENCE [LARGE SCALE GENOMIC DNA]</scope>
    <source>
        <strain evidence="3">KR32</strain>
    </source>
</reference>
<dbReference type="OrthoDB" id="4949631at2"/>
<keyword evidence="1" id="KW-1133">Transmembrane helix</keyword>
<accession>A0A7X1NNT8</accession>